<reference evidence="1" key="1">
    <citation type="journal article" date="2020" name="Nature">
        <title>Giant virus diversity and host interactions through global metagenomics.</title>
        <authorList>
            <person name="Schulz F."/>
            <person name="Roux S."/>
            <person name="Paez-Espino D."/>
            <person name="Jungbluth S."/>
            <person name="Walsh D.A."/>
            <person name="Denef V.J."/>
            <person name="McMahon K.D."/>
            <person name="Konstantinidis K.T."/>
            <person name="Eloe-Fadrosh E.A."/>
            <person name="Kyrpides N.C."/>
            <person name="Woyke T."/>
        </authorList>
    </citation>
    <scope>NUCLEOTIDE SEQUENCE</scope>
    <source>
        <strain evidence="1">GVMAG-S-1035124-57</strain>
    </source>
</reference>
<organism evidence="1">
    <name type="scientific">viral metagenome</name>
    <dbReference type="NCBI Taxonomy" id="1070528"/>
    <lineage>
        <taxon>unclassified sequences</taxon>
        <taxon>metagenomes</taxon>
        <taxon>organismal metagenomes</taxon>
    </lineage>
</organism>
<accession>A0A6C0M145</accession>
<sequence length="361" mass="41543">MNDNEINDIRTEGNFKGITFSKYKKPDARKELLACLKNGKIEEACYWTAEFVCAGHYQELWDIVLTCFGKHVHLANPKLCMYLELRYDAFKEIVANGYIGNELRMRNNPRIRSLFAEIACVLCNSKKKYSLEGIQVKKADFDSTAITDKLKAPNVTYVAPVFLPGDPKELYIAINEFAFHISKDSKNSLQASYWLEWIMEFEHICRMKKQRCVCERRSAMPVDPKFQMDPIWIVWELLAGQARESASASPLMPKLVQSLLKLYCLRYTDGVKKKRRYLIYCAICLLTEPFVLSQEMVSNKDLVENVVKKIDTVYKQVKKNEIAPKTDYLTGAAGAKSDLDKTIEKMDKLNSMNTIVRTTVM</sequence>
<evidence type="ECO:0000313" key="1">
    <source>
        <dbReference type="EMBL" id="QHU36360.1"/>
    </source>
</evidence>
<dbReference type="AlphaFoldDB" id="A0A6C0M145"/>
<name>A0A6C0M145_9ZZZZ</name>
<protein>
    <submittedName>
        <fullName evidence="1">Uncharacterized protein</fullName>
    </submittedName>
</protein>
<proteinExistence type="predicted"/>
<dbReference type="EMBL" id="MN740635">
    <property type="protein sequence ID" value="QHU36360.1"/>
    <property type="molecule type" value="Genomic_DNA"/>
</dbReference>